<feature type="transmembrane region" description="Helical" evidence="12">
    <location>
        <begin position="414"/>
        <end position="440"/>
    </location>
</feature>
<evidence type="ECO:0000256" key="11">
    <source>
        <dbReference type="SAM" id="MobiDB-lite"/>
    </source>
</evidence>
<dbReference type="PANTHER" id="PTHR46378:SF1">
    <property type="entry name" value="STEROL REGULATORY ELEMENT-BINDING PROTEIN CLEAVAGE-ACTIVATING PROTEIN"/>
    <property type="match status" value="1"/>
</dbReference>
<comment type="subcellular location">
    <subcellularLocation>
        <location evidence="1">Endoplasmic reticulum membrane</location>
    </subcellularLocation>
    <subcellularLocation>
        <location evidence="2">Golgi apparatus membrane</location>
        <topology evidence="2">Multi-pass membrane protein</topology>
    </subcellularLocation>
</comment>
<dbReference type="GO" id="GO:0032933">
    <property type="term" value="P:SREBP signaling pathway"/>
    <property type="evidence" value="ECO:0007669"/>
    <property type="project" value="InterPro"/>
</dbReference>
<dbReference type="GO" id="GO:0032936">
    <property type="term" value="C:SREBP-SCAP complex"/>
    <property type="evidence" value="ECO:0007669"/>
    <property type="project" value="TreeGrafter"/>
</dbReference>
<keyword evidence="3" id="KW-0853">WD repeat</keyword>
<reference evidence="14" key="1">
    <citation type="journal article" date="2020" name="Stud. Mycol.">
        <title>101 Dothideomycetes genomes: a test case for predicting lifestyles and emergence of pathogens.</title>
        <authorList>
            <person name="Haridas S."/>
            <person name="Albert R."/>
            <person name="Binder M."/>
            <person name="Bloem J."/>
            <person name="Labutti K."/>
            <person name="Salamov A."/>
            <person name="Andreopoulos B."/>
            <person name="Baker S."/>
            <person name="Barry K."/>
            <person name="Bills G."/>
            <person name="Bluhm B."/>
            <person name="Cannon C."/>
            <person name="Castanera R."/>
            <person name="Culley D."/>
            <person name="Daum C."/>
            <person name="Ezra D."/>
            <person name="Gonzalez J."/>
            <person name="Henrissat B."/>
            <person name="Kuo A."/>
            <person name="Liang C."/>
            <person name="Lipzen A."/>
            <person name="Lutzoni F."/>
            <person name="Magnuson J."/>
            <person name="Mondo S."/>
            <person name="Nolan M."/>
            <person name="Ohm R."/>
            <person name="Pangilinan J."/>
            <person name="Park H.-J."/>
            <person name="Ramirez L."/>
            <person name="Alfaro M."/>
            <person name="Sun H."/>
            <person name="Tritt A."/>
            <person name="Yoshinaga Y."/>
            <person name="Zwiers L.-H."/>
            <person name="Turgeon B."/>
            <person name="Goodwin S."/>
            <person name="Spatafora J."/>
            <person name="Crous P."/>
            <person name="Grigoriev I."/>
        </authorList>
    </citation>
    <scope>NUCLEOTIDE SEQUENCE</scope>
    <source>
        <strain evidence="14">CBS 269.34</strain>
    </source>
</reference>
<dbReference type="GO" id="GO:0045540">
    <property type="term" value="P:regulation of cholesterol biosynthetic process"/>
    <property type="evidence" value="ECO:0007669"/>
    <property type="project" value="TreeGrafter"/>
</dbReference>
<feature type="transmembrane region" description="Helical" evidence="12">
    <location>
        <begin position="39"/>
        <end position="60"/>
    </location>
</feature>
<dbReference type="GO" id="GO:0000139">
    <property type="term" value="C:Golgi membrane"/>
    <property type="evidence" value="ECO:0007669"/>
    <property type="project" value="UniProtKB-SubCell"/>
</dbReference>
<evidence type="ECO:0000256" key="12">
    <source>
        <dbReference type="SAM" id="Phobius"/>
    </source>
</evidence>
<name>A0A6A6QUH3_9PEZI</name>
<keyword evidence="8" id="KW-0333">Golgi apparatus</keyword>
<dbReference type="OrthoDB" id="1914839at2759"/>
<dbReference type="SUPFAM" id="SSF50978">
    <property type="entry name" value="WD40 repeat-like"/>
    <property type="match status" value="1"/>
</dbReference>
<evidence type="ECO:0000259" key="13">
    <source>
        <dbReference type="PROSITE" id="PS50156"/>
    </source>
</evidence>
<evidence type="ECO:0000256" key="6">
    <source>
        <dbReference type="ARBA" id="ARBA00022824"/>
    </source>
</evidence>
<dbReference type="GO" id="GO:0005789">
    <property type="term" value="C:endoplasmic reticulum membrane"/>
    <property type="evidence" value="ECO:0007669"/>
    <property type="project" value="UniProtKB-SubCell"/>
</dbReference>
<evidence type="ECO:0000256" key="8">
    <source>
        <dbReference type="ARBA" id="ARBA00023034"/>
    </source>
</evidence>
<dbReference type="InterPro" id="IPR053958">
    <property type="entry name" value="HMGCR/SNAP/NPC1-like_SSD"/>
</dbReference>
<organism evidence="14 15">
    <name type="scientific">Lophium mytilinum</name>
    <dbReference type="NCBI Taxonomy" id="390894"/>
    <lineage>
        <taxon>Eukaryota</taxon>
        <taxon>Fungi</taxon>
        <taxon>Dikarya</taxon>
        <taxon>Ascomycota</taxon>
        <taxon>Pezizomycotina</taxon>
        <taxon>Dothideomycetes</taxon>
        <taxon>Pleosporomycetidae</taxon>
        <taxon>Mytilinidiales</taxon>
        <taxon>Mytilinidiaceae</taxon>
        <taxon>Lophium</taxon>
    </lineage>
</organism>
<evidence type="ECO:0000256" key="4">
    <source>
        <dbReference type="ARBA" id="ARBA00022692"/>
    </source>
</evidence>
<evidence type="ECO:0000256" key="9">
    <source>
        <dbReference type="ARBA" id="ARBA00023136"/>
    </source>
</evidence>
<keyword evidence="15" id="KW-1185">Reference proteome</keyword>
<feature type="domain" description="SSD" evidence="13">
    <location>
        <begin position="284"/>
        <end position="442"/>
    </location>
</feature>
<dbReference type="InterPro" id="IPR030225">
    <property type="entry name" value="SCAP"/>
</dbReference>
<protein>
    <recommendedName>
        <fullName evidence="13">SSD domain-containing protein</fullName>
    </recommendedName>
</protein>
<proteinExistence type="predicted"/>
<feature type="transmembrane region" description="Helical" evidence="12">
    <location>
        <begin position="614"/>
        <end position="636"/>
    </location>
</feature>
<evidence type="ECO:0000256" key="7">
    <source>
        <dbReference type="ARBA" id="ARBA00022989"/>
    </source>
</evidence>
<dbReference type="GO" id="GO:0032934">
    <property type="term" value="F:sterol binding"/>
    <property type="evidence" value="ECO:0007669"/>
    <property type="project" value="InterPro"/>
</dbReference>
<evidence type="ECO:0000313" key="14">
    <source>
        <dbReference type="EMBL" id="KAF2495792.1"/>
    </source>
</evidence>
<dbReference type="InterPro" id="IPR000731">
    <property type="entry name" value="SSD"/>
</dbReference>
<gene>
    <name evidence="14" type="ORF">BU16DRAFT_356579</name>
</gene>
<evidence type="ECO:0000256" key="5">
    <source>
        <dbReference type="ARBA" id="ARBA00022737"/>
    </source>
</evidence>
<keyword evidence="9 12" id="KW-0472">Membrane</keyword>
<evidence type="ECO:0000313" key="15">
    <source>
        <dbReference type="Proteomes" id="UP000799750"/>
    </source>
</evidence>
<dbReference type="EMBL" id="MU004188">
    <property type="protein sequence ID" value="KAF2495792.1"/>
    <property type="molecule type" value="Genomic_DNA"/>
</dbReference>
<feature type="region of interest" description="Disordered" evidence="11">
    <location>
        <begin position="134"/>
        <end position="153"/>
    </location>
</feature>
<sequence length="1155" mass="128302">MIWYLLYPFRGTTEPPRLSQTHPLRLAFQRHGTATARHWRLSILLSVATAVLLCYPVLFFSAGSNVPGPHNIPHHVWTSTTEFRGGPNTKADVEMRQVWMHGDYMKALDPRVLRQALRVQNALIVNGFGPEDRSGLDSLPAPGDPENSHDTPNDMCAPGSRSLSWAFHSPLMLWNCSLAALESDSDVLATINRRMGQQTYLNFTLRPSSIFAGKSFKDGKLQAADALVITVFDMTKTGIQKSWETRLKALAEDLSDQWSLYPETGMVAGSQLYEFRFRPMTMSDDIFLALVYGLMALYVLASLGKMRAVTSRFGLAITVVCKMSAAIVASFTICGMLKINLAHIPREAYPFVVLVIGLDNIFRLINEVLANPPEMPTIHRIGNALGEVGHLSLAQTLQNLLLLWLLSRVVSPGVAAFCAFAAVALVFDFVFHLTFFLAVLSVDVRRLELQDSLDRLNIAHPTTSTRQEQQPWLGTLIARRVPVQTRLAGSVAIVSFVLMLNWHFFDSANQPFSLRRIFDYALATRDSVNASRVSRTVRPQPPINQARTPAEWLKMQDHDTAKEFIRFFKPNAYSFVARVYDPVFFVLKGADGRKARPHPTSVLYIIRQMTTQHLFPVALTISLTIALVTLLMSYLLSNELLDDLDDGEDAHSLAVRTLPASHGLDIIRLTSCGRGHIVSISLDRSTCIWYYDRSRGYSQMIMKTAKATPPIWPIIGTTIDDSGRFLALLSDNGQAALWSLVDRRFFKSTKVPLRGQLPVFFSFASMDTAEHERLSLVFVTPDGCLTDLDLRSSQQQSHQISQSKIISTSLLCCARGRMNIISASRNGQLHVTTKSANNEWRSETLPDFGPRLSDAGKLSKIRSILTVSSLGLVFAVRQCEVDVFDFHSRSIIHTVRTRHVKPNTLKVLHSHRSSCSCGATTINSLSIVYTEIETHLLIMHTFSIDDSSNSQICLRSSSYNETRACQGLDSAREGLHWVHKPGVWEATHAQSVIGVRKRSSTPAPSSIASGADTNYFEPALDAPSNALKHRTYKPATDLSSLPTPVAHAEPSANEHAENDTADEWEAWTLMSAGELLTTPLFSDAGDASQQDDQLWVSNAGPIARLGKRAVAVGFGNAVKIIMLGNERFEEDTEEFVDPTVMQWRSGRRGLGRKAQ</sequence>
<keyword evidence="6" id="KW-0256">Endoplasmic reticulum</keyword>
<dbReference type="Pfam" id="PF12349">
    <property type="entry name" value="Sterol-sensing"/>
    <property type="match status" value="1"/>
</dbReference>
<dbReference type="PROSITE" id="PS50156">
    <property type="entry name" value="SSD"/>
    <property type="match status" value="1"/>
</dbReference>
<feature type="region of interest" description="Disordered" evidence="11">
    <location>
        <begin position="1035"/>
        <end position="1059"/>
    </location>
</feature>
<evidence type="ECO:0000256" key="10">
    <source>
        <dbReference type="ARBA" id="ARBA00023180"/>
    </source>
</evidence>
<feature type="transmembrane region" description="Helical" evidence="12">
    <location>
        <begin position="315"/>
        <end position="336"/>
    </location>
</feature>
<keyword evidence="7 12" id="KW-1133">Transmembrane helix</keyword>
<evidence type="ECO:0000256" key="1">
    <source>
        <dbReference type="ARBA" id="ARBA00004586"/>
    </source>
</evidence>
<dbReference type="PANTHER" id="PTHR46378">
    <property type="entry name" value="STEROL REGULATORY ELEMENT-BINDING PROTEIN CLEAVAGE-ACTIVATING PROTEIN"/>
    <property type="match status" value="1"/>
</dbReference>
<dbReference type="InterPro" id="IPR036322">
    <property type="entry name" value="WD40_repeat_dom_sf"/>
</dbReference>
<feature type="transmembrane region" description="Helical" evidence="12">
    <location>
        <begin position="286"/>
        <end position="303"/>
    </location>
</feature>
<accession>A0A6A6QUH3</accession>
<keyword evidence="5" id="KW-0677">Repeat</keyword>
<evidence type="ECO:0000256" key="2">
    <source>
        <dbReference type="ARBA" id="ARBA00004653"/>
    </source>
</evidence>
<evidence type="ECO:0000256" key="3">
    <source>
        <dbReference type="ARBA" id="ARBA00022574"/>
    </source>
</evidence>
<keyword evidence="4 12" id="KW-0812">Transmembrane</keyword>
<dbReference type="Proteomes" id="UP000799750">
    <property type="component" value="Unassembled WGS sequence"/>
</dbReference>
<feature type="transmembrane region" description="Helical" evidence="12">
    <location>
        <begin position="348"/>
        <end position="365"/>
    </location>
</feature>
<keyword evidence="10" id="KW-0325">Glycoprotein</keyword>
<dbReference type="AlphaFoldDB" id="A0A6A6QUH3"/>